<evidence type="ECO:0000256" key="1">
    <source>
        <dbReference type="ARBA" id="ARBA00006484"/>
    </source>
</evidence>
<comment type="caution">
    <text evidence="5">The sequence shown here is derived from an EMBL/GenBank/DDBJ whole genome shotgun (WGS) entry which is preliminary data.</text>
</comment>
<dbReference type="PANTHER" id="PTHR24320:SF148">
    <property type="entry name" value="NAD(P)-BINDING ROSSMANN-FOLD SUPERFAMILY PROTEIN"/>
    <property type="match status" value="1"/>
</dbReference>
<dbReference type="Pfam" id="PF00106">
    <property type="entry name" value="adh_short"/>
    <property type="match status" value="1"/>
</dbReference>
<dbReference type="InterPro" id="IPR002347">
    <property type="entry name" value="SDR_fam"/>
</dbReference>
<dbReference type="PRINTS" id="PR00081">
    <property type="entry name" value="GDHRDH"/>
</dbReference>
<dbReference type="RefSeq" id="WP_179502277.1">
    <property type="nucleotide sequence ID" value="NZ_JACCAA010000001.1"/>
</dbReference>
<dbReference type="Proteomes" id="UP000540656">
    <property type="component" value="Unassembled WGS sequence"/>
</dbReference>
<accession>A0A7Y9UR25</accession>
<gene>
    <name evidence="5" type="ORF">BJ980_002124</name>
</gene>
<dbReference type="PANTHER" id="PTHR24320">
    <property type="entry name" value="RETINOL DEHYDROGENASE"/>
    <property type="match status" value="1"/>
</dbReference>
<keyword evidence="6" id="KW-1185">Reference proteome</keyword>
<proteinExistence type="inferred from homology"/>
<keyword evidence="2" id="KW-0560">Oxidoreductase</keyword>
<dbReference type="InterPro" id="IPR036291">
    <property type="entry name" value="NAD(P)-bd_dom_sf"/>
</dbReference>
<evidence type="ECO:0000313" key="6">
    <source>
        <dbReference type="Proteomes" id="UP000540656"/>
    </source>
</evidence>
<dbReference type="GO" id="GO:0016491">
    <property type="term" value="F:oxidoreductase activity"/>
    <property type="evidence" value="ECO:0007669"/>
    <property type="project" value="UniProtKB-KW"/>
</dbReference>
<dbReference type="SUPFAM" id="SSF51735">
    <property type="entry name" value="NAD(P)-binding Rossmann-fold domains"/>
    <property type="match status" value="1"/>
</dbReference>
<name>A0A7Y9UR25_9ACTN</name>
<dbReference type="AlphaFoldDB" id="A0A7Y9UR25"/>
<comment type="similarity">
    <text evidence="1 3">Belongs to the short-chain dehydrogenases/reductases (SDR) family.</text>
</comment>
<evidence type="ECO:0000259" key="4">
    <source>
        <dbReference type="SMART" id="SM00822"/>
    </source>
</evidence>
<organism evidence="5 6">
    <name type="scientific">Nocardioides daedukensis</name>
    <dbReference type="NCBI Taxonomy" id="634462"/>
    <lineage>
        <taxon>Bacteria</taxon>
        <taxon>Bacillati</taxon>
        <taxon>Actinomycetota</taxon>
        <taxon>Actinomycetes</taxon>
        <taxon>Propionibacteriales</taxon>
        <taxon>Nocardioidaceae</taxon>
        <taxon>Nocardioides</taxon>
    </lineage>
</organism>
<dbReference type="SMART" id="SM00822">
    <property type="entry name" value="PKS_KR"/>
    <property type="match status" value="1"/>
</dbReference>
<dbReference type="EMBL" id="JACCAA010000001">
    <property type="protein sequence ID" value="NYG59201.1"/>
    <property type="molecule type" value="Genomic_DNA"/>
</dbReference>
<dbReference type="InterPro" id="IPR057326">
    <property type="entry name" value="KR_dom"/>
</dbReference>
<sequence length="312" mass="32972">MSAAAWSLTDLGDQSGKTFLVTGVTSGLGQITATELARRGARVVLAARSVDKLSTLTSQLRKEIPSADLEELVVDLSDLSSVRAAAQAAAGLGPIDVLINNAGVMATPQRTTVDGLDLQMATNHFGPFLLTGLLLPQLVASGDGRVVSVASSAHRWAPSAPLHEPKVPLKKYRRWQVYGQSKLANLLFTYELDRRARQAGLPLTALAAHPGYSATHLLAHGQTLKGSGPVSSILDAAMKFGAQRPEMGALPSLMAATADLPGGTYVGPNGPGEFRGFPHVVTPRRMALDESAQKRLWEISEETVGLTWPGEV</sequence>
<evidence type="ECO:0000256" key="3">
    <source>
        <dbReference type="RuleBase" id="RU000363"/>
    </source>
</evidence>
<dbReference type="Gene3D" id="3.40.50.720">
    <property type="entry name" value="NAD(P)-binding Rossmann-like Domain"/>
    <property type="match status" value="1"/>
</dbReference>
<protein>
    <submittedName>
        <fullName evidence="5">NAD(P)-dependent dehydrogenase (Short-subunit alcohol dehydrogenase family)</fullName>
    </submittedName>
</protein>
<evidence type="ECO:0000313" key="5">
    <source>
        <dbReference type="EMBL" id="NYG59201.1"/>
    </source>
</evidence>
<dbReference type="NCBIfam" id="NF004846">
    <property type="entry name" value="PRK06197.1"/>
    <property type="match status" value="1"/>
</dbReference>
<reference evidence="5 6" key="1">
    <citation type="submission" date="2020-07" db="EMBL/GenBank/DDBJ databases">
        <title>Sequencing the genomes of 1000 actinobacteria strains.</title>
        <authorList>
            <person name="Klenk H.-P."/>
        </authorList>
    </citation>
    <scope>NUCLEOTIDE SEQUENCE [LARGE SCALE GENOMIC DNA]</scope>
    <source>
        <strain evidence="5 6">DSM 23819</strain>
    </source>
</reference>
<feature type="domain" description="Ketoreductase" evidence="4">
    <location>
        <begin position="17"/>
        <end position="159"/>
    </location>
</feature>
<dbReference type="PRINTS" id="PR00080">
    <property type="entry name" value="SDRFAMILY"/>
</dbReference>
<evidence type="ECO:0000256" key="2">
    <source>
        <dbReference type="ARBA" id="ARBA00023002"/>
    </source>
</evidence>